<evidence type="ECO:0000256" key="4">
    <source>
        <dbReference type="ARBA" id="ARBA00022692"/>
    </source>
</evidence>
<keyword evidence="5 7" id="KW-1133">Transmembrane helix</keyword>
<dbReference type="PANTHER" id="PTHR31645">
    <property type="entry name" value="OLIGOPEPTIDE TRANSPORTER YGL114W-RELATED"/>
    <property type="match status" value="1"/>
</dbReference>
<dbReference type="InterPro" id="IPR004813">
    <property type="entry name" value="OPT"/>
</dbReference>
<feature type="transmembrane region" description="Helical" evidence="7">
    <location>
        <begin position="62"/>
        <end position="95"/>
    </location>
</feature>
<evidence type="ECO:0000313" key="9">
    <source>
        <dbReference type="Proteomes" id="UP000235145"/>
    </source>
</evidence>
<dbReference type="AlphaFoldDB" id="A0A9R1US36"/>
<organism evidence="8 9">
    <name type="scientific">Lactuca sativa</name>
    <name type="common">Garden lettuce</name>
    <dbReference type="NCBI Taxonomy" id="4236"/>
    <lineage>
        <taxon>Eukaryota</taxon>
        <taxon>Viridiplantae</taxon>
        <taxon>Streptophyta</taxon>
        <taxon>Embryophyta</taxon>
        <taxon>Tracheophyta</taxon>
        <taxon>Spermatophyta</taxon>
        <taxon>Magnoliopsida</taxon>
        <taxon>eudicotyledons</taxon>
        <taxon>Gunneridae</taxon>
        <taxon>Pentapetalae</taxon>
        <taxon>asterids</taxon>
        <taxon>campanulids</taxon>
        <taxon>Asterales</taxon>
        <taxon>Asteraceae</taxon>
        <taxon>Cichorioideae</taxon>
        <taxon>Cichorieae</taxon>
        <taxon>Lactucinae</taxon>
        <taxon>Lactuca</taxon>
    </lineage>
</organism>
<evidence type="ECO:0000256" key="7">
    <source>
        <dbReference type="SAM" id="Phobius"/>
    </source>
</evidence>
<feature type="transmembrane region" description="Helical" evidence="7">
    <location>
        <begin position="258"/>
        <end position="277"/>
    </location>
</feature>
<name>A0A9R1US36_LACSA</name>
<keyword evidence="9" id="KW-1185">Reference proteome</keyword>
<comment type="subcellular location">
    <subcellularLocation>
        <location evidence="1">Membrane</location>
        <topology evidence="1">Multi-pass membrane protein</topology>
    </subcellularLocation>
</comment>
<keyword evidence="3" id="KW-0813">Transport</keyword>
<evidence type="ECO:0008006" key="10">
    <source>
        <dbReference type="Google" id="ProtNLM"/>
    </source>
</evidence>
<reference evidence="8 9" key="1">
    <citation type="journal article" date="2017" name="Nat. Commun.">
        <title>Genome assembly with in vitro proximity ligation data and whole-genome triplication in lettuce.</title>
        <authorList>
            <person name="Reyes-Chin-Wo S."/>
            <person name="Wang Z."/>
            <person name="Yang X."/>
            <person name="Kozik A."/>
            <person name="Arikit S."/>
            <person name="Song C."/>
            <person name="Xia L."/>
            <person name="Froenicke L."/>
            <person name="Lavelle D.O."/>
            <person name="Truco M.J."/>
            <person name="Xia R."/>
            <person name="Zhu S."/>
            <person name="Xu C."/>
            <person name="Xu H."/>
            <person name="Xu X."/>
            <person name="Cox K."/>
            <person name="Korf I."/>
            <person name="Meyers B.C."/>
            <person name="Michelmore R.W."/>
        </authorList>
    </citation>
    <scope>NUCLEOTIDE SEQUENCE [LARGE SCALE GENOMIC DNA]</scope>
    <source>
        <strain evidence="9">cv. Salinas</strain>
        <tissue evidence="8">Seedlings</tissue>
    </source>
</reference>
<feature type="transmembrane region" description="Helical" evidence="7">
    <location>
        <begin position="101"/>
        <end position="119"/>
    </location>
</feature>
<comment type="similarity">
    <text evidence="2">Belongs to the YSL (TC 2.A.67.2) family.</text>
</comment>
<dbReference type="GO" id="GO:0035673">
    <property type="term" value="F:oligopeptide transmembrane transporter activity"/>
    <property type="evidence" value="ECO:0007669"/>
    <property type="project" value="InterPro"/>
</dbReference>
<feature type="transmembrane region" description="Helical" evidence="7">
    <location>
        <begin position="164"/>
        <end position="188"/>
    </location>
</feature>
<dbReference type="InterPro" id="IPR045035">
    <property type="entry name" value="YSL-like"/>
</dbReference>
<accession>A0A9R1US36</accession>
<dbReference type="PANTHER" id="PTHR31645:SF22">
    <property type="entry name" value="METAL-NICOTIANAMINE TRANSPORTER YSL7-RELATED"/>
    <property type="match status" value="1"/>
</dbReference>
<keyword evidence="6 7" id="KW-0472">Membrane</keyword>
<evidence type="ECO:0000313" key="8">
    <source>
        <dbReference type="EMBL" id="KAJ0191846.1"/>
    </source>
</evidence>
<feature type="transmembrane region" description="Helical" evidence="7">
    <location>
        <begin position="200"/>
        <end position="221"/>
    </location>
</feature>
<gene>
    <name evidence="8" type="ORF">LSAT_V11C800435710</name>
</gene>
<protein>
    <recommendedName>
        <fullName evidence="10">Metal-nicotianamine transporter YSL7</fullName>
    </recommendedName>
</protein>
<dbReference type="EMBL" id="NBSK02000008">
    <property type="protein sequence ID" value="KAJ0191846.1"/>
    <property type="molecule type" value="Genomic_DNA"/>
</dbReference>
<evidence type="ECO:0000256" key="3">
    <source>
        <dbReference type="ARBA" id="ARBA00022448"/>
    </source>
</evidence>
<dbReference type="GO" id="GO:0016020">
    <property type="term" value="C:membrane"/>
    <property type="evidence" value="ECO:0000318"/>
    <property type="project" value="GO_Central"/>
</dbReference>
<comment type="caution">
    <text evidence="8">The sequence shown here is derived from an EMBL/GenBank/DDBJ whole genome shotgun (WGS) entry which is preliminary data.</text>
</comment>
<sequence>MLLGDGLYNFVKVLSHTLFGLYHRFKDHRFNRDTPIIGNSPRPPLPIIRRPKRARLFLKDQILVWIAITGYLTIAIYIATIYIFAPALTFCIAYGYGLTDWSLASTYGKLAIFVIGAWVGGKNGGVLAGLVACGVMMNIFATASDLMQDFKTGYMTLASPRSMLVSQVVGTAMGCVISPCYPAPYALVYRNMSILRVEGFSALPSWCLMLCYIFFVFVIFVNGIRNSLGNNWARFIPIPMAIFFNGIRDSLGNNWARFIPIPMAMAISFYIGGHLAIDMCVGSFRAKAVAFGPQWLRGLICGNGIWSLDTPEFDSCFGGFKCFSIWTRDLDVIEYGNVFSNKSFIFSHDSASIGWVFVVFYGVTCKSD</sequence>
<proteinExistence type="inferred from homology"/>
<evidence type="ECO:0000256" key="6">
    <source>
        <dbReference type="ARBA" id="ARBA00023136"/>
    </source>
</evidence>
<keyword evidence="4 7" id="KW-0812">Transmembrane</keyword>
<dbReference type="Pfam" id="PF03169">
    <property type="entry name" value="OPT"/>
    <property type="match status" value="1"/>
</dbReference>
<evidence type="ECO:0000256" key="1">
    <source>
        <dbReference type="ARBA" id="ARBA00004141"/>
    </source>
</evidence>
<feature type="transmembrane region" description="Helical" evidence="7">
    <location>
        <begin position="126"/>
        <end position="144"/>
    </location>
</feature>
<evidence type="ECO:0000256" key="5">
    <source>
        <dbReference type="ARBA" id="ARBA00022989"/>
    </source>
</evidence>
<evidence type="ECO:0000256" key="2">
    <source>
        <dbReference type="ARBA" id="ARBA00010276"/>
    </source>
</evidence>
<dbReference type="Proteomes" id="UP000235145">
    <property type="component" value="Unassembled WGS sequence"/>
</dbReference>